<keyword evidence="5" id="KW-1185">Reference proteome</keyword>
<dbReference type="Gene3D" id="3.40.190.10">
    <property type="entry name" value="Periplasmic binding protein-like II"/>
    <property type="match status" value="2"/>
</dbReference>
<comment type="similarity">
    <text evidence="2">Belongs to the bacterial solute-binding protein 1 family.</text>
</comment>
<comment type="caution">
    <text evidence="4">The sequence shown here is derived from an EMBL/GenBank/DDBJ whole genome shotgun (WGS) entry which is preliminary data.</text>
</comment>
<feature type="signal peptide" evidence="3">
    <location>
        <begin position="1"/>
        <end position="20"/>
    </location>
</feature>
<keyword evidence="3" id="KW-0732">Signal</keyword>
<proteinExistence type="inferred from homology"/>
<evidence type="ECO:0000256" key="2">
    <source>
        <dbReference type="ARBA" id="ARBA00008520"/>
    </source>
</evidence>
<gene>
    <name evidence="4" type="ORF">FHS72_000178</name>
</gene>
<reference evidence="4 5" key="1">
    <citation type="submission" date="2020-08" db="EMBL/GenBank/DDBJ databases">
        <title>Genomic Encyclopedia of Type Strains, Phase IV (KMG-IV): sequencing the most valuable type-strain genomes for metagenomic binning, comparative biology and taxonomic classification.</title>
        <authorList>
            <person name="Goeker M."/>
        </authorList>
    </citation>
    <scope>NUCLEOTIDE SEQUENCE [LARGE SCALE GENOMIC DNA]</scope>
    <source>
        <strain evidence="4 5">DSM 101064</strain>
    </source>
</reference>
<dbReference type="EMBL" id="JACIJM010000001">
    <property type="protein sequence ID" value="MBB5720574.1"/>
    <property type="molecule type" value="Genomic_DNA"/>
</dbReference>
<dbReference type="Pfam" id="PF01547">
    <property type="entry name" value="SBP_bac_1"/>
    <property type="match status" value="1"/>
</dbReference>
<protein>
    <submittedName>
        <fullName evidence="4">Sorbitol/mannitol transport system substrate-binding protein</fullName>
    </submittedName>
</protein>
<dbReference type="CDD" id="cd13585">
    <property type="entry name" value="PBP2_TMBP_like"/>
    <property type="match status" value="1"/>
</dbReference>
<feature type="chain" id="PRO_5031080951" evidence="3">
    <location>
        <begin position="21"/>
        <end position="428"/>
    </location>
</feature>
<evidence type="ECO:0000256" key="1">
    <source>
        <dbReference type="ARBA" id="ARBA00004418"/>
    </source>
</evidence>
<name>A0A7W9BHF9_9RHOB</name>
<sequence>MKNLMNTALGLSLVATSALADGHASELTIAIVNNGHMINMQKVAEAYTEETGVALNWVSLEEGVLREQVTSDTATGGGQYDIINIGMQEAPIWGAAGWIEPLEFSDEYDVDDLLPAMRNGLSVDGTLYAAPFYGESSMVMYRKDLADAAGVTIADNDSWDNVKAAAAAMHDPDNGVYGACLRGKPGWGDNMAFVTTVVNSFGGAWFDAEYHPTLDSDEWKSAIEFYVDLLGTYGPPGSEGNSFNEILALYNEGKCGMWIDATIAASFLTVDGVEYAQSPNAGNPVGANWLWAWAMAVPTGTEKSEEAHAFIEWATSKAYIEAVGNHADFGWSKVPTGTRASTYAIPEFQEAAPFAAAEMAAIESAAPEATDLKPYVGVQFASIPEFPEVGTAVAQEIAAALSGAKSVDEALEAAQSAADSIMSEAGYY</sequence>
<dbReference type="RefSeq" id="WP_183524123.1">
    <property type="nucleotide sequence ID" value="NZ_JACIJM010000001.1"/>
</dbReference>
<evidence type="ECO:0000313" key="5">
    <source>
        <dbReference type="Proteomes" id="UP000535415"/>
    </source>
</evidence>
<organism evidence="4 5">
    <name type="scientific">Yoonia ponticola</name>
    <dbReference type="NCBI Taxonomy" id="1524255"/>
    <lineage>
        <taxon>Bacteria</taxon>
        <taxon>Pseudomonadati</taxon>
        <taxon>Pseudomonadota</taxon>
        <taxon>Alphaproteobacteria</taxon>
        <taxon>Rhodobacterales</taxon>
        <taxon>Paracoccaceae</taxon>
        <taxon>Yoonia</taxon>
    </lineage>
</organism>
<accession>A0A7W9BHF9</accession>
<comment type="subcellular location">
    <subcellularLocation>
        <location evidence="1">Periplasm</location>
    </subcellularLocation>
</comment>
<dbReference type="InterPro" id="IPR050490">
    <property type="entry name" value="Bact_solute-bd_prot1"/>
</dbReference>
<dbReference type="Proteomes" id="UP000535415">
    <property type="component" value="Unassembled WGS sequence"/>
</dbReference>
<dbReference type="PANTHER" id="PTHR43649:SF12">
    <property type="entry name" value="DIACETYLCHITOBIOSE BINDING PROTEIN DASA"/>
    <property type="match status" value="1"/>
</dbReference>
<evidence type="ECO:0000256" key="3">
    <source>
        <dbReference type="SAM" id="SignalP"/>
    </source>
</evidence>
<dbReference type="InterPro" id="IPR006059">
    <property type="entry name" value="SBP"/>
</dbReference>
<dbReference type="PANTHER" id="PTHR43649">
    <property type="entry name" value="ARABINOSE-BINDING PROTEIN-RELATED"/>
    <property type="match status" value="1"/>
</dbReference>
<evidence type="ECO:0000313" key="4">
    <source>
        <dbReference type="EMBL" id="MBB5720574.1"/>
    </source>
</evidence>
<dbReference type="GO" id="GO:0042597">
    <property type="term" value="C:periplasmic space"/>
    <property type="evidence" value="ECO:0007669"/>
    <property type="project" value="UniProtKB-SubCell"/>
</dbReference>
<dbReference type="AlphaFoldDB" id="A0A7W9BHF9"/>
<dbReference type="SUPFAM" id="SSF53850">
    <property type="entry name" value="Periplasmic binding protein-like II"/>
    <property type="match status" value="1"/>
</dbReference>